<evidence type="ECO:0000313" key="1">
    <source>
        <dbReference type="EMBL" id="KUN10371.1"/>
    </source>
</evidence>
<keyword evidence="2" id="KW-1185">Reference proteome</keyword>
<reference evidence="1 2" key="1">
    <citation type="submission" date="2015-10" db="EMBL/GenBank/DDBJ databases">
        <title>Draft genome sequence of Streptomyces yokosukanensis DSM 40224, type strain for the species Streptomyces yokosukanensis.</title>
        <authorList>
            <person name="Ruckert C."/>
            <person name="Winkler A."/>
            <person name="Kalinowski J."/>
            <person name="Kampfer P."/>
            <person name="Glaeser S."/>
        </authorList>
    </citation>
    <scope>NUCLEOTIDE SEQUENCE [LARGE SCALE GENOMIC DNA]</scope>
    <source>
        <strain evidence="1 2">DSM 40224</strain>
    </source>
</reference>
<proteinExistence type="predicted"/>
<comment type="caution">
    <text evidence="1">The sequence shown here is derived from an EMBL/GenBank/DDBJ whole genome shotgun (WGS) entry which is preliminary data.</text>
</comment>
<name>A0A101PF60_9ACTN</name>
<accession>A0A101PF60</accession>
<evidence type="ECO:0000313" key="2">
    <source>
        <dbReference type="Proteomes" id="UP000053127"/>
    </source>
</evidence>
<gene>
    <name evidence="1" type="ORF">AQI95_01180</name>
</gene>
<protein>
    <submittedName>
        <fullName evidence="1">Uncharacterized protein</fullName>
    </submittedName>
</protein>
<dbReference type="EMBL" id="LMWN01000001">
    <property type="protein sequence ID" value="KUN10371.1"/>
    <property type="molecule type" value="Genomic_DNA"/>
</dbReference>
<organism evidence="1 2">
    <name type="scientific">Streptomyces yokosukanensis</name>
    <dbReference type="NCBI Taxonomy" id="67386"/>
    <lineage>
        <taxon>Bacteria</taxon>
        <taxon>Bacillati</taxon>
        <taxon>Actinomycetota</taxon>
        <taxon>Actinomycetes</taxon>
        <taxon>Kitasatosporales</taxon>
        <taxon>Streptomycetaceae</taxon>
        <taxon>Streptomyces</taxon>
    </lineage>
</organism>
<dbReference type="Proteomes" id="UP000053127">
    <property type="component" value="Unassembled WGS sequence"/>
</dbReference>
<sequence>MAEGRAEWDELAVTERLLERVSEPDAEETMVPPDYQRILAAVRRAVGPVMARQVGEMLGANAGVRASWDRCAEGWFRVIDRGWLRQLSDDRLTTRL</sequence>
<dbReference type="AlphaFoldDB" id="A0A101PF60"/>